<dbReference type="PROSITE" id="PS50110">
    <property type="entry name" value="RESPONSE_REGULATORY"/>
    <property type="match status" value="1"/>
</dbReference>
<dbReference type="InterPro" id="IPR001867">
    <property type="entry name" value="OmpR/PhoB-type_DNA-bd"/>
</dbReference>
<dbReference type="InterPro" id="IPR039420">
    <property type="entry name" value="WalR-like"/>
</dbReference>
<dbReference type="InterPro" id="IPR036388">
    <property type="entry name" value="WH-like_DNA-bd_sf"/>
</dbReference>
<dbReference type="SMART" id="SM00862">
    <property type="entry name" value="Trans_reg_C"/>
    <property type="match status" value="1"/>
</dbReference>
<dbReference type="Gene3D" id="1.10.10.10">
    <property type="entry name" value="Winged helix-like DNA-binding domain superfamily/Winged helix DNA-binding domain"/>
    <property type="match status" value="1"/>
</dbReference>
<protein>
    <submittedName>
        <fullName evidence="6">Response regulator</fullName>
    </submittedName>
</protein>
<dbReference type="Proteomes" id="UP001595711">
    <property type="component" value="Unassembled WGS sequence"/>
</dbReference>
<dbReference type="Pfam" id="PF00072">
    <property type="entry name" value="Response_reg"/>
    <property type="match status" value="1"/>
</dbReference>
<feature type="modified residue" description="4-aspartylphosphate" evidence="2">
    <location>
        <position position="51"/>
    </location>
</feature>
<dbReference type="PANTHER" id="PTHR48111:SF76">
    <property type="entry name" value="TWO-COMPONENT RESPONSE REGULATOR"/>
    <property type="match status" value="1"/>
</dbReference>
<dbReference type="CDD" id="cd00383">
    <property type="entry name" value="trans_reg_C"/>
    <property type="match status" value="1"/>
</dbReference>
<feature type="DNA-binding region" description="OmpR/PhoB-type" evidence="3">
    <location>
        <begin position="125"/>
        <end position="223"/>
    </location>
</feature>
<dbReference type="SUPFAM" id="SSF46894">
    <property type="entry name" value="C-terminal effector domain of the bipartite response regulators"/>
    <property type="match status" value="1"/>
</dbReference>
<evidence type="ECO:0000313" key="6">
    <source>
        <dbReference type="EMBL" id="MFC3674033.1"/>
    </source>
</evidence>
<feature type="domain" description="Response regulatory" evidence="4">
    <location>
        <begin position="2"/>
        <end position="116"/>
    </location>
</feature>
<dbReference type="PANTHER" id="PTHR48111">
    <property type="entry name" value="REGULATOR OF RPOS"/>
    <property type="match status" value="1"/>
</dbReference>
<keyword evidence="7" id="KW-1185">Reference proteome</keyword>
<dbReference type="PROSITE" id="PS51755">
    <property type="entry name" value="OMPR_PHOB"/>
    <property type="match status" value="1"/>
</dbReference>
<dbReference type="InterPro" id="IPR001789">
    <property type="entry name" value="Sig_transdc_resp-reg_receiver"/>
</dbReference>
<proteinExistence type="predicted"/>
<sequence>MKILVIEDNAEMSGHIAKSLQQHGHIVDQTADGRDGLFLAASEPYDVIIVDRMLPKLDGLNVVKTLRGSGVKTPILFLTALGGIDDRVEGLNAGGDDYLVKPFAFAELLARITALARRPAPAEQLTALRIADLEMDLLKRTVARGGKTIDLQPQEFKLLEYMLRNADRVVTRTMLLENVWHFHFDPQTTVVETHISRLRGKIDANFEFPLIHTIRGAGYCLRDHS</sequence>
<evidence type="ECO:0000259" key="5">
    <source>
        <dbReference type="PROSITE" id="PS51755"/>
    </source>
</evidence>
<dbReference type="SMART" id="SM00448">
    <property type="entry name" value="REC"/>
    <property type="match status" value="1"/>
</dbReference>
<gene>
    <name evidence="6" type="ORF">ACFOOQ_00660</name>
</gene>
<dbReference type="InterPro" id="IPR016032">
    <property type="entry name" value="Sig_transdc_resp-reg_C-effctor"/>
</dbReference>
<name>A0ABV7VAB7_9PROT</name>
<dbReference type="SUPFAM" id="SSF52172">
    <property type="entry name" value="CheY-like"/>
    <property type="match status" value="1"/>
</dbReference>
<evidence type="ECO:0000259" key="4">
    <source>
        <dbReference type="PROSITE" id="PS50110"/>
    </source>
</evidence>
<dbReference type="Pfam" id="PF00486">
    <property type="entry name" value="Trans_reg_C"/>
    <property type="match status" value="1"/>
</dbReference>
<dbReference type="EMBL" id="JBHRYJ010000001">
    <property type="protein sequence ID" value="MFC3674033.1"/>
    <property type="molecule type" value="Genomic_DNA"/>
</dbReference>
<dbReference type="Gene3D" id="6.10.250.690">
    <property type="match status" value="1"/>
</dbReference>
<reference evidence="7" key="1">
    <citation type="journal article" date="2019" name="Int. J. Syst. Evol. Microbiol.">
        <title>The Global Catalogue of Microorganisms (GCM) 10K type strain sequencing project: providing services to taxonomists for standard genome sequencing and annotation.</title>
        <authorList>
            <consortium name="The Broad Institute Genomics Platform"/>
            <consortium name="The Broad Institute Genome Sequencing Center for Infectious Disease"/>
            <person name="Wu L."/>
            <person name="Ma J."/>
        </authorList>
    </citation>
    <scope>NUCLEOTIDE SEQUENCE [LARGE SCALE GENOMIC DNA]</scope>
    <source>
        <strain evidence="7">KCTC 42182</strain>
    </source>
</reference>
<organism evidence="6 7">
    <name type="scientific">Ferrovibrio xuzhouensis</name>
    <dbReference type="NCBI Taxonomy" id="1576914"/>
    <lineage>
        <taxon>Bacteria</taxon>
        <taxon>Pseudomonadati</taxon>
        <taxon>Pseudomonadota</taxon>
        <taxon>Alphaproteobacteria</taxon>
        <taxon>Rhodospirillales</taxon>
        <taxon>Rhodospirillaceae</taxon>
        <taxon>Ferrovibrio</taxon>
    </lineage>
</organism>
<evidence type="ECO:0000256" key="3">
    <source>
        <dbReference type="PROSITE-ProRule" id="PRU01091"/>
    </source>
</evidence>
<accession>A0ABV7VAB7</accession>
<evidence type="ECO:0000313" key="7">
    <source>
        <dbReference type="Proteomes" id="UP001595711"/>
    </source>
</evidence>
<comment type="caution">
    <text evidence="6">The sequence shown here is derived from an EMBL/GenBank/DDBJ whole genome shotgun (WGS) entry which is preliminary data.</text>
</comment>
<dbReference type="RefSeq" id="WP_379720237.1">
    <property type="nucleotide sequence ID" value="NZ_JBHRYJ010000001.1"/>
</dbReference>
<dbReference type="Gene3D" id="3.40.50.2300">
    <property type="match status" value="1"/>
</dbReference>
<keyword evidence="2" id="KW-0597">Phosphoprotein</keyword>
<evidence type="ECO:0000256" key="2">
    <source>
        <dbReference type="PROSITE-ProRule" id="PRU00169"/>
    </source>
</evidence>
<dbReference type="InterPro" id="IPR011006">
    <property type="entry name" value="CheY-like_superfamily"/>
</dbReference>
<keyword evidence="1 3" id="KW-0238">DNA-binding</keyword>
<feature type="domain" description="OmpR/PhoB-type" evidence="5">
    <location>
        <begin position="125"/>
        <end position="223"/>
    </location>
</feature>
<evidence type="ECO:0000256" key="1">
    <source>
        <dbReference type="ARBA" id="ARBA00023125"/>
    </source>
</evidence>